<evidence type="ECO:0000313" key="1">
    <source>
        <dbReference type="EMBL" id="GAA5811501.1"/>
    </source>
</evidence>
<evidence type="ECO:0000313" key="2">
    <source>
        <dbReference type="Proteomes" id="UP001473302"/>
    </source>
</evidence>
<reference evidence="1 2" key="1">
    <citation type="submission" date="2024-04" db="EMBL/GenBank/DDBJ databases">
        <title>genome sequences of Mucor flavus KT1a and Helicostylum pulchrum KT1b strains isolated from the surface of a dry-aged beef.</title>
        <authorList>
            <person name="Toyotome T."/>
            <person name="Hosono M."/>
            <person name="Torimaru M."/>
            <person name="Fukuda K."/>
            <person name="Mikami N."/>
        </authorList>
    </citation>
    <scope>NUCLEOTIDE SEQUENCE [LARGE SCALE GENOMIC DNA]</scope>
    <source>
        <strain evidence="1 2">KT1a</strain>
    </source>
</reference>
<comment type="caution">
    <text evidence="1">The sequence shown here is derived from an EMBL/GenBank/DDBJ whole genome shotgun (WGS) entry which is preliminary data.</text>
</comment>
<protein>
    <submittedName>
        <fullName evidence="1">Uncharacterized protein</fullName>
    </submittedName>
</protein>
<keyword evidence="2" id="KW-1185">Reference proteome</keyword>
<accession>A0ABP9YXC7</accession>
<gene>
    <name evidence="1" type="ORF">MFLAVUS_004938</name>
</gene>
<organism evidence="1 2">
    <name type="scientific">Mucor flavus</name>
    <dbReference type="NCBI Taxonomy" id="439312"/>
    <lineage>
        <taxon>Eukaryota</taxon>
        <taxon>Fungi</taxon>
        <taxon>Fungi incertae sedis</taxon>
        <taxon>Mucoromycota</taxon>
        <taxon>Mucoromycotina</taxon>
        <taxon>Mucoromycetes</taxon>
        <taxon>Mucorales</taxon>
        <taxon>Mucorineae</taxon>
        <taxon>Mucoraceae</taxon>
        <taxon>Mucor</taxon>
    </lineage>
</organism>
<name>A0ABP9YXC7_9FUNG</name>
<proteinExistence type="predicted"/>
<dbReference type="Proteomes" id="UP001473302">
    <property type="component" value="Unassembled WGS sequence"/>
</dbReference>
<sequence>MSNSEQLSLENESFGINILQKIFQNMAGRVAIGASSVGAEEELISSKILASTVGIIGSPIDYDQTPKTLFFS</sequence>
<dbReference type="EMBL" id="BAABUK010000010">
    <property type="protein sequence ID" value="GAA5811501.1"/>
    <property type="molecule type" value="Genomic_DNA"/>
</dbReference>